<reference evidence="2" key="1">
    <citation type="submission" date="2023-10" db="EMBL/GenBank/DDBJ databases">
        <authorList>
            <person name="Noh H."/>
        </authorList>
    </citation>
    <scope>NUCLEOTIDE SEQUENCE</scope>
    <source>
        <strain evidence="2">DUCC4014</strain>
    </source>
</reference>
<feature type="region of interest" description="Disordered" evidence="1">
    <location>
        <begin position="86"/>
        <end position="149"/>
    </location>
</feature>
<dbReference type="Proteomes" id="UP000827549">
    <property type="component" value="Chromosome 2"/>
</dbReference>
<dbReference type="EMBL" id="CP086715">
    <property type="protein sequence ID" value="WOO78282.1"/>
    <property type="molecule type" value="Genomic_DNA"/>
</dbReference>
<feature type="compositionally biased region" description="Low complexity" evidence="1">
    <location>
        <begin position="8"/>
        <end position="28"/>
    </location>
</feature>
<organism evidence="2 3">
    <name type="scientific">Vanrija pseudolonga</name>
    <dbReference type="NCBI Taxonomy" id="143232"/>
    <lineage>
        <taxon>Eukaryota</taxon>
        <taxon>Fungi</taxon>
        <taxon>Dikarya</taxon>
        <taxon>Basidiomycota</taxon>
        <taxon>Agaricomycotina</taxon>
        <taxon>Tremellomycetes</taxon>
        <taxon>Trichosporonales</taxon>
        <taxon>Trichosporonaceae</taxon>
        <taxon>Vanrija</taxon>
    </lineage>
</organism>
<dbReference type="GeneID" id="87805085"/>
<protein>
    <submittedName>
        <fullName evidence="2">Uncharacterized protein</fullName>
    </submittedName>
</protein>
<sequence>MPFRRSSRSSSSPSPSPTTTAKSSPVSSLGLWLDDDTINKQVTSVRVHPCDRGYETSSNEYDYDGDYELARDHGLFEIDIVVLPLQHHNKQQPTSRRQKNTRRNNSTKRRHHHHEAVTHAHAHALDMAHGHPHAPPHHHPRPSSPAESLKKWYSSLRARPATWLKFGQAPPRTTTTTAATAAATLRTCAGRPGTPCAPRHVTLH</sequence>
<dbReference type="AlphaFoldDB" id="A0AAF1BG72"/>
<accession>A0AAF1BG72</accession>
<feature type="compositionally biased region" description="Basic and acidic residues" evidence="1">
    <location>
        <begin position="115"/>
        <end position="129"/>
    </location>
</feature>
<evidence type="ECO:0000313" key="3">
    <source>
        <dbReference type="Proteomes" id="UP000827549"/>
    </source>
</evidence>
<keyword evidence="3" id="KW-1185">Reference proteome</keyword>
<evidence type="ECO:0000256" key="1">
    <source>
        <dbReference type="SAM" id="MobiDB-lite"/>
    </source>
</evidence>
<dbReference type="RefSeq" id="XP_062624314.1">
    <property type="nucleotide sequence ID" value="XM_062768330.1"/>
</dbReference>
<feature type="compositionally biased region" description="Basic residues" evidence="1">
    <location>
        <begin position="96"/>
        <end position="114"/>
    </location>
</feature>
<evidence type="ECO:0000313" key="2">
    <source>
        <dbReference type="EMBL" id="WOO78282.1"/>
    </source>
</evidence>
<name>A0AAF1BG72_9TREE</name>
<proteinExistence type="predicted"/>
<feature type="region of interest" description="Disordered" evidence="1">
    <location>
        <begin position="1"/>
        <end position="29"/>
    </location>
</feature>
<gene>
    <name evidence="2" type="ORF">LOC62_02G001832</name>
</gene>
<feature type="compositionally biased region" description="Basic residues" evidence="1">
    <location>
        <begin position="130"/>
        <end position="141"/>
    </location>
</feature>